<keyword evidence="2" id="KW-0378">Hydrolase</keyword>
<protein>
    <submittedName>
        <fullName evidence="6">Uncharacterized protein</fullName>
    </submittedName>
</protein>
<accession>A0A9Q0TTF4</accession>
<dbReference type="Pfam" id="PF00657">
    <property type="entry name" value="Lipase_GDSL"/>
    <property type="match status" value="1"/>
</dbReference>
<dbReference type="PANTHER" id="PTHR46020:SF4">
    <property type="entry name" value="OS04G0650200 PROTEIN"/>
    <property type="match status" value="1"/>
</dbReference>
<evidence type="ECO:0000256" key="4">
    <source>
        <dbReference type="ARBA" id="ARBA00023098"/>
    </source>
</evidence>
<dbReference type="OrthoDB" id="1600564at2759"/>
<dbReference type="GO" id="GO:0016042">
    <property type="term" value="P:lipid catabolic process"/>
    <property type="evidence" value="ECO:0007669"/>
    <property type="project" value="UniProtKB-KW"/>
</dbReference>
<evidence type="ECO:0000256" key="2">
    <source>
        <dbReference type="ARBA" id="ARBA00022801"/>
    </source>
</evidence>
<keyword evidence="7" id="KW-1185">Reference proteome</keyword>
<dbReference type="PANTHER" id="PTHR46020">
    <property type="entry name" value="OSJNBB0059K02.9 PROTEIN"/>
    <property type="match status" value="1"/>
</dbReference>
<comment type="caution">
    <text evidence="6">The sequence shown here is derived from an EMBL/GenBank/DDBJ whole genome shotgun (WGS) entry which is preliminary data.</text>
</comment>
<evidence type="ECO:0000256" key="3">
    <source>
        <dbReference type="ARBA" id="ARBA00022963"/>
    </source>
</evidence>
<dbReference type="SUPFAM" id="SSF52266">
    <property type="entry name" value="SGNH hydrolase"/>
    <property type="match status" value="1"/>
</dbReference>
<dbReference type="Proteomes" id="UP001151532">
    <property type="component" value="Chromosome 10"/>
</dbReference>
<keyword evidence="5" id="KW-0732">Signal</keyword>
<comment type="similarity">
    <text evidence="1">Belongs to the 'GDSL' lipolytic enzyme family.</text>
</comment>
<keyword evidence="3" id="KW-0442">Lipid degradation</keyword>
<reference evidence="6" key="2">
    <citation type="journal article" date="2023" name="Int. J. Mol. Sci.">
        <title>De Novo Assembly and Annotation of 11 Diverse Shrub Willow (Salix) Genomes Reveals Novel Gene Organization in Sex-Linked Regions.</title>
        <authorList>
            <person name="Hyden B."/>
            <person name="Feng K."/>
            <person name="Yates T.B."/>
            <person name="Jawdy S."/>
            <person name="Cereghino C."/>
            <person name="Smart L.B."/>
            <person name="Muchero W."/>
        </authorList>
    </citation>
    <scope>NUCLEOTIDE SEQUENCE</scope>
    <source>
        <tissue evidence="6">Shoot tip</tissue>
    </source>
</reference>
<dbReference type="InterPro" id="IPR001087">
    <property type="entry name" value="GDSL"/>
</dbReference>
<dbReference type="Gene3D" id="3.40.50.1110">
    <property type="entry name" value="SGNH hydrolase"/>
    <property type="match status" value="1"/>
</dbReference>
<keyword evidence="4" id="KW-0443">Lipid metabolism</keyword>
<dbReference type="InterPro" id="IPR036514">
    <property type="entry name" value="SGNH_hydro_sf"/>
</dbReference>
<feature type="signal peptide" evidence="5">
    <location>
        <begin position="1"/>
        <end position="21"/>
    </location>
</feature>
<organism evidence="6 7">
    <name type="scientific">Salix purpurea</name>
    <name type="common">Purple osier willow</name>
    <dbReference type="NCBI Taxonomy" id="77065"/>
    <lineage>
        <taxon>Eukaryota</taxon>
        <taxon>Viridiplantae</taxon>
        <taxon>Streptophyta</taxon>
        <taxon>Embryophyta</taxon>
        <taxon>Tracheophyta</taxon>
        <taxon>Spermatophyta</taxon>
        <taxon>Magnoliopsida</taxon>
        <taxon>eudicotyledons</taxon>
        <taxon>Gunneridae</taxon>
        <taxon>Pentapetalae</taxon>
        <taxon>rosids</taxon>
        <taxon>fabids</taxon>
        <taxon>Malpighiales</taxon>
        <taxon>Salicaceae</taxon>
        <taxon>Saliceae</taxon>
        <taxon>Salix</taxon>
    </lineage>
</organism>
<reference evidence="6" key="1">
    <citation type="submission" date="2022-11" db="EMBL/GenBank/DDBJ databases">
        <authorList>
            <person name="Hyden B.L."/>
            <person name="Feng K."/>
            <person name="Yates T."/>
            <person name="Jawdy S."/>
            <person name="Smart L.B."/>
            <person name="Muchero W."/>
        </authorList>
    </citation>
    <scope>NUCLEOTIDE SEQUENCE</scope>
    <source>
        <tissue evidence="6">Shoot tip</tissue>
    </source>
</reference>
<feature type="chain" id="PRO_5040224438" evidence="5">
    <location>
        <begin position="22"/>
        <end position="342"/>
    </location>
</feature>
<gene>
    <name evidence="6" type="ORF">OIU79_005661</name>
</gene>
<evidence type="ECO:0000313" key="7">
    <source>
        <dbReference type="Proteomes" id="UP001151532"/>
    </source>
</evidence>
<evidence type="ECO:0000256" key="5">
    <source>
        <dbReference type="SAM" id="SignalP"/>
    </source>
</evidence>
<evidence type="ECO:0000256" key="1">
    <source>
        <dbReference type="ARBA" id="ARBA00008668"/>
    </source>
</evidence>
<sequence>MEGEGVFQVVLLLFSIAAISAAQVCPNKGSPKLFVFGDSYVDTGNWPKNVSGTWKEPFGLTFPGKPDGRASDGRVLTDHIASFLGIESPTPYHLMKDDASRNTQQGLNFAYGGSGVFPTTWTWTIDSLTAQINHFDQILKENEYSQRDLDNSVALVSTGANDYQFYFTAMKGFKDGLPAFTEGLVKQLAADLQRINHLGVKKIAVATLPPLGCLPLNIIPPNSYQNCDEESNKIAMIHNQLLQKAVEKLNTDDGNKCTFVILDLYNAMVSAIAQFRQGAENTEYKNPLQPCCFKIVDYMCSVDGVCADPKSSFFFDQGHPSDNGWNAIYSFLQGSLDKDLRV</sequence>
<dbReference type="AlphaFoldDB" id="A0A9Q0TTF4"/>
<proteinExistence type="inferred from homology"/>
<dbReference type="GO" id="GO:0016788">
    <property type="term" value="F:hydrolase activity, acting on ester bonds"/>
    <property type="evidence" value="ECO:0007669"/>
    <property type="project" value="InterPro"/>
</dbReference>
<dbReference type="EMBL" id="JAPFFK010000014">
    <property type="protein sequence ID" value="KAJ6717527.1"/>
    <property type="molecule type" value="Genomic_DNA"/>
</dbReference>
<evidence type="ECO:0000313" key="6">
    <source>
        <dbReference type="EMBL" id="KAJ6717527.1"/>
    </source>
</evidence>
<name>A0A9Q0TTF4_SALPP</name>